<name>A0A4R2I4I5_9ACTN</name>
<keyword evidence="3" id="KW-1185">Reference proteome</keyword>
<dbReference type="Proteomes" id="UP000295573">
    <property type="component" value="Unassembled WGS sequence"/>
</dbReference>
<protein>
    <submittedName>
        <fullName evidence="2">NYN domain-containing protein</fullName>
    </submittedName>
</protein>
<accession>A0A4R2I4I5</accession>
<dbReference type="Gene3D" id="3.40.50.1010">
    <property type="entry name" value="5'-nuclease"/>
    <property type="match status" value="1"/>
</dbReference>
<dbReference type="EMBL" id="SLWR01000020">
    <property type="protein sequence ID" value="TCO38696.1"/>
    <property type="molecule type" value="Genomic_DNA"/>
</dbReference>
<organism evidence="2 3">
    <name type="scientific">Kribbella antiqua</name>
    <dbReference type="NCBI Taxonomy" id="2512217"/>
    <lineage>
        <taxon>Bacteria</taxon>
        <taxon>Bacillati</taxon>
        <taxon>Actinomycetota</taxon>
        <taxon>Actinomycetes</taxon>
        <taxon>Propionibacteriales</taxon>
        <taxon>Kribbellaceae</taxon>
        <taxon>Kribbella</taxon>
    </lineage>
</organism>
<gene>
    <name evidence="2" type="ORF">EV646_12071</name>
</gene>
<dbReference type="Pfam" id="PF01936">
    <property type="entry name" value="NYN"/>
    <property type="match status" value="1"/>
</dbReference>
<dbReference type="InterPro" id="IPR021139">
    <property type="entry name" value="NYN"/>
</dbReference>
<evidence type="ECO:0000313" key="2">
    <source>
        <dbReference type="EMBL" id="TCO38696.1"/>
    </source>
</evidence>
<evidence type="ECO:0000313" key="3">
    <source>
        <dbReference type="Proteomes" id="UP000295573"/>
    </source>
</evidence>
<dbReference type="AlphaFoldDB" id="A0A4R2I4I5"/>
<comment type="caution">
    <text evidence="2">The sequence shown here is derived from an EMBL/GenBank/DDBJ whole genome shotgun (WGS) entry which is preliminary data.</text>
</comment>
<feature type="domain" description="NYN" evidence="1">
    <location>
        <begin position="2"/>
        <end position="169"/>
    </location>
</feature>
<dbReference type="GO" id="GO:0004540">
    <property type="term" value="F:RNA nuclease activity"/>
    <property type="evidence" value="ECO:0007669"/>
    <property type="project" value="InterPro"/>
</dbReference>
<sequence>MYIDGFNLYYGCLKGQPHKWLNLETMCELLLRRFEVQRIRYFTARVKERAGNLQAPVRQQAYLRALGTLPKVDVHYGSFLTKPTRMLLANPPTTGPRTVEVIKTEEKGSDVNLATYLLVDAFRDDAEAFAVVSNDSDLTEPIRIVCHELGKVVGLLNPQPVASQRLLRCRPTFAKQIRPGVLGASQFPPRVVDSAGSTIHKPPGW</sequence>
<reference evidence="2 3" key="1">
    <citation type="journal article" date="2015" name="Stand. Genomic Sci.">
        <title>Genomic Encyclopedia of Bacterial and Archaeal Type Strains, Phase III: the genomes of soil and plant-associated and newly described type strains.</title>
        <authorList>
            <person name="Whitman W.B."/>
            <person name="Woyke T."/>
            <person name="Klenk H.P."/>
            <person name="Zhou Y."/>
            <person name="Lilburn T.G."/>
            <person name="Beck B.J."/>
            <person name="De Vos P."/>
            <person name="Vandamme P."/>
            <person name="Eisen J.A."/>
            <person name="Garrity G."/>
            <person name="Hugenholtz P."/>
            <person name="Kyrpides N.C."/>
        </authorList>
    </citation>
    <scope>NUCLEOTIDE SEQUENCE [LARGE SCALE GENOMIC DNA]</scope>
    <source>
        <strain evidence="2 3">VKM Ac-2541</strain>
    </source>
</reference>
<proteinExistence type="predicted"/>
<dbReference type="CDD" id="cd18722">
    <property type="entry name" value="PIN_NicB-like"/>
    <property type="match status" value="1"/>
</dbReference>
<evidence type="ECO:0000259" key="1">
    <source>
        <dbReference type="Pfam" id="PF01936"/>
    </source>
</evidence>